<keyword evidence="2" id="KW-0472">Membrane</keyword>
<dbReference type="STRING" id="1194083.BN12_910008"/>
<dbReference type="Proteomes" id="UP000035721">
    <property type="component" value="Unassembled WGS sequence"/>
</dbReference>
<evidence type="ECO:0000313" key="3">
    <source>
        <dbReference type="EMBL" id="CCH80401.1"/>
    </source>
</evidence>
<gene>
    <name evidence="3" type="ORF">BN12_910008</name>
</gene>
<protein>
    <recommendedName>
        <fullName evidence="5">Integral membrane protein</fullName>
    </recommendedName>
</protein>
<feature type="transmembrane region" description="Helical" evidence="2">
    <location>
        <begin position="41"/>
        <end position="60"/>
    </location>
</feature>
<name>A0A077M3K7_9MICO</name>
<proteinExistence type="predicted"/>
<evidence type="ECO:0000256" key="1">
    <source>
        <dbReference type="SAM" id="MobiDB-lite"/>
    </source>
</evidence>
<dbReference type="RefSeq" id="WP_048552454.1">
    <property type="nucleotide sequence ID" value="NZ_HF570958.1"/>
</dbReference>
<dbReference type="EMBL" id="CAJB01000427">
    <property type="protein sequence ID" value="CCH80401.1"/>
    <property type="molecule type" value="Genomic_DNA"/>
</dbReference>
<evidence type="ECO:0000256" key="2">
    <source>
        <dbReference type="SAM" id="Phobius"/>
    </source>
</evidence>
<dbReference type="AlphaFoldDB" id="A0A077M3K7"/>
<evidence type="ECO:0008006" key="5">
    <source>
        <dbReference type="Google" id="ProtNLM"/>
    </source>
</evidence>
<feature type="transmembrane region" description="Helical" evidence="2">
    <location>
        <begin position="12"/>
        <end position="29"/>
    </location>
</feature>
<evidence type="ECO:0000313" key="4">
    <source>
        <dbReference type="Proteomes" id="UP000035721"/>
    </source>
</evidence>
<sequence>MRLDRSVAARQLVLVGLAVMAISLVVWVVRRRGGGLVPGVPWVTILLLVVLAALVVSAAWPVRAYLRGRRREVDMLRAARALTLAQAGALTGSAALGWYLGQLLVALPDVDLTVVRNAAERLALAVVASAVLVAAGLWAQRMCRIPPDDKGPGSGASNGSGRGGPGSAA</sequence>
<reference evidence="3 4" key="1">
    <citation type="journal article" date="2013" name="ISME J.">
        <title>A metabolic model for members of the genus Tetrasphaera involved in enhanced biological phosphorus removal.</title>
        <authorList>
            <person name="Kristiansen R."/>
            <person name="Nguyen H.T.T."/>
            <person name="Saunders A.M."/>
            <person name="Nielsen J.L."/>
            <person name="Wimmer R."/>
            <person name="Le V.Q."/>
            <person name="McIlroy S.J."/>
            <person name="Petrovski S."/>
            <person name="Seviour R.J."/>
            <person name="Calteau A."/>
            <person name="Nielsen K.L."/>
            <person name="Nielsen P.H."/>
        </authorList>
    </citation>
    <scope>NUCLEOTIDE SEQUENCE [LARGE SCALE GENOMIC DNA]</scope>
    <source>
        <strain evidence="3 4">T1-X7</strain>
    </source>
</reference>
<feature type="region of interest" description="Disordered" evidence="1">
    <location>
        <begin position="148"/>
        <end position="169"/>
    </location>
</feature>
<feature type="compositionally biased region" description="Gly residues" evidence="1">
    <location>
        <begin position="152"/>
        <end position="169"/>
    </location>
</feature>
<comment type="caution">
    <text evidence="3">The sequence shown here is derived from an EMBL/GenBank/DDBJ whole genome shotgun (WGS) entry which is preliminary data.</text>
</comment>
<dbReference type="Pfam" id="PF11377">
    <property type="entry name" value="DUF3180"/>
    <property type="match status" value="1"/>
</dbReference>
<organism evidence="3 4">
    <name type="scientific">Nostocoides japonicum T1-X7</name>
    <dbReference type="NCBI Taxonomy" id="1194083"/>
    <lineage>
        <taxon>Bacteria</taxon>
        <taxon>Bacillati</taxon>
        <taxon>Actinomycetota</taxon>
        <taxon>Actinomycetes</taxon>
        <taxon>Micrococcales</taxon>
        <taxon>Intrasporangiaceae</taxon>
        <taxon>Nostocoides</taxon>
    </lineage>
</organism>
<dbReference type="InterPro" id="IPR021517">
    <property type="entry name" value="DUF3180"/>
</dbReference>
<feature type="transmembrane region" description="Helical" evidence="2">
    <location>
        <begin position="81"/>
        <end position="101"/>
    </location>
</feature>
<accession>A0A077M3K7</accession>
<keyword evidence="2" id="KW-1133">Transmembrane helix</keyword>
<keyword evidence="2" id="KW-0812">Transmembrane</keyword>
<keyword evidence="4" id="KW-1185">Reference proteome</keyword>
<feature type="transmembrane region" description="Helical" evidence="2">
    <location>
        <begin position="121"/>
        <end position="139"/>
    </location>
</feature>